<dbReference type="OrthoDB" id="1929495at2759"/>
<dbReference type="Proteomes" id="UP000634136">
    <property type="component" value="Unassembled WGS sequence"/>
</dbReference>
<feature type="region of interest" description="Disordered" evidence="1">
    <location>
        <begin position="290"/>
        <end position="405"/>
    </location>
</feature>
<dbReference type="AlphaFoldDB" id="A0A834X1V8"/>
<comment type="caution">
    <text evidence="2">The sequence shown here is derived from an EMBL/GenBank/DDBJ whole genome shotgun (WGS) entry which is preliminary data.</text>
</comment>
<feature type="region of interest" description="Disordered" evidence="1">
    <location>
        <begin position="507"/>
        <end position="552"/>
    </location>
</feature>
<feature type="compositionally biased region" description="Basic and acidic residues" evidence="1">
    <location>
        <begin position="515"/>
        <end position="530"/>
    </location>
</feature>
<evidence type="ECO:0000313" key="2">
    <source>
        <dbReference type="EMBL" id="KAF7836643.1"/>
    </source>
</evidence>
<gene>
    <name evidence="2" type="ORF">G2W53_011502</name>
</gene>
<organism evidence="2 3">
    <name type="scientific">Senna tora</name>
    <dbReference type="NCBI Taxonomy" id="362788"/>
    <lineage>
        <taxon>Eukaryota</taxon>
        <taxon>Viridiplantae</taxon>
        <taxon>Streptophyta</taxon>
        <taxon>Embryophyta</taxon>
        <taxon>Tracheophyta</taxon>
        <taxon>Spermatophyta</taxon>
        <taxon>Magnoliopsida</taxon>
        <taxon>eudicotyledons</taxon>
        <taxon>Gunneridae</taxon>
        <taxon>Pentapetalae</taxon>
        <taxon>rosids</taxon>
        <taxon>fabids</taxon>
        <taxon>Fabales</taxon>
        <taxon>Fabaceae</taxon>
        <taxon>Caesalpinioideae</taxon>
        <taxon>Cassia clade</taxon>
        <taxon>Senna</taxon>
    </lineage>
</organism>
<protein>
    <submittedName>
        <fullName evidence="2">Uncharacterized protein</fullName>
    </submittedName>
</protein>
<keyword evidence="3" id="KW-1185">Reference proteome</keyword>
<feature type="compositionally biased region" description="Polar residues" evidence="1">
    <location>
        <begin position="392"/>
        <end position="402"/>
    </location>
</feature>
<accession>A0A834X1V8</accession>
<dbReference type="PANTHER" id="PTHR34546:SF3">
    <property type="entry name" value="OS06G0153600 PROTEIN"/>
    <property type="match status" value="1"/>
</dbReference>
<feature type="region of interest" description="Disordered" evidence="1">
    <location>
        <begin position="174"/>
        <end position="193"/>
    </location>
</feature>
<evidence type="ECO:0000313" key="3">
    <source>
        <dbReference type="Proteomes" id="UP000634136"/>
    </source>
</evidence>
<evidence type="ECO:0000256" key="1">
    <source>
        <dbReference type="SAM" id="MobiDB-lite"/>
    </source>
</evidence>
<dbReference type="PANTHER" id="PTHR34546">
    <property type="entry name" value="OS06G0153600 PROTEIN"/>
    <property type="match status" value="1"/>
</dbReference>
<reference evidence="2" key="1">
    <citation type="submission" date="2020-09" db="EMBL/GenBank/DDBJ databases">
        <title>Genome-Enabled Discovery of Anthraquinone Biosynthesis in Senna tora.</title>
        <authorList>
            <person name="Kang S.-H."/>
            <person name="Pandey R.P."/>
            <person name="Lee C.-M."/>
            <person name="Sim J.-S."/>
            <person name="Jeong J.-T."/>
            <person name="Choi B.-S."/>
            <person name="Jung M."/>
            <person name="Ginzburg D."/>
            <person name="Zhao K."/>
            <person name="Won S.Y."/>
            <person name="Oh T.-J."/>
            <person name="Yu Y."/>
            <person name="Kim N.-H."/>
            <person name="Lee O.R."/>
            <person name="Lee T.-H."/>
            <person name="Bashyal P."/>
            <person name="Kim T.-S."/>
            <person name="Lee W.-H."/>
            <person name="Kawkins C."/>
            <person name="Kim C.-K."/>
            <person name="Kim J.S."/>
            <person name="Ahn B.O."/>
            <person name="Rhee S.Y."/>
            <person name="Sohng J.K."/>
        </authorList>
    </citation>
    <scope>NUCLEOTIDE SEQUENCE</scope>
    <source>
        <tissue evidence="2">Leaf</tissue>
    </source>
</reference>
<feature type="compositionally biased region" description="Basic and acidic residues" evidence="1">
    <location>
        <begin position="347"/>
        <end position="380"/>
    </location>
</feature>
<feature type="region of interest" description="Disordered" evidence="1">
    <location>
        <begin position="20"/>
        <end position="116"/>
    </location>
</feature>
<dbReference type="EMBL" id="JAAIUW010000004">
    <property type="protein sequence ID" value="KAF7836643.1"/>
    <property type="molecule type" value="Genomic_DNA"/>
</dbReference>
<proteinExistence type="predicted"/>
<name>A0A834X1V8_9FABA</name>
<feature type="compositionally biased region" description="Basic and acidic residues" evidence="1">
    <location>
        <begin position="290"/>
        <end position="337"/>
    </location>
</feature>
<sequence>MDPYDENRLRNEVIYLHHLWHQGPPNPTPQNPTPSPIPYNTPQPLPSFHHSSPPWPHQYTLNPRPPYPFLPNRIHPTPLQPRNSTPFKRKKKKTKKRKGPENRNQPDPAMTSCSEWPVPVPAPTVSGWPPLEPRVTPATPPVIAEEKEMLEALKVQYKARQACKEFLFGCNDDDDDDDGNDVEDEEDDVDDDDDEEIGDFFTKLFAENNELRKYYQKCCEGGAFRCLVCGVVDHKNCGKRFHDCVGLVQHAMTISRTKTRRAHRAFGNAVCEVLGWDVNRLPTVVMKMEVKPADAEGEPKENAGDGKDGSESSDKSDDKLSVEHLGERVKQDAEVGHETCNQVSESFSKEDDLNKNAENLDEKISDARSDKEDGTDKASHESPVSDVEWSGKSPNHGVSSAGSAWPAFNTQSASSAQSLSSEEKENLAVLQLQHKALEACHDFLVGNVGKKVWKRFKDCSSLLQHSTAILRTKRKRAHRAYAQVICKVLGWDFDRLPAIVSKGEPLGSSMAGSEKLCDEPEKSAVDHTGEVKSTSDINSGEDHDDDHRNSDL</sequence>
<feature type="compositionally biased region" description="Basic residues" evidence="1">
    <location>
        <begin position="87"/>
        <end position="98"/>
    </location>
</feature>
<feature type="compositionally biased region" description="Pro residues" evidence="1">
    <location>
        <begin position="24"/>
        <end position="45"/>
    </location>
</feature>